<sequence>MLNAEYSPSAPNRAHNSLFSSTAPTSYNCEKEDALKMQLCSDIQVRADFFQEFTFKHYPRKIELKRSVIVSISLDYYGNLLTTTVTPVSFALCSYAMTVQKYSSSWYPSHVSSMFDPDDKVDSVEEYMSKWQVSKAKA</sequence>
<reference evidence="1 2" key="2">
    <citation type="submission" date="2018-11" db="EMBL/GenBank/DDBJ databases">
        <authorList>
            <consortium name="Pathogen Informatics"/>
        </authorList>
    </citation>
    <scope>NUCLEOTIDE SEQUENCE [LARGE SCALE GENOMIC DNA]</scope>
</reference>
<organism evidence="2 3">
    <name type="scientific">Toxocara canis</name>
    <name type="common">Canine roundworm</name>
    <dbReference type="NCBI Taxonomy" id="6265"/>
    <lineage>
        <taxon>Eukaryota</taxon>
        <taxon>Metazoa</taxon>
        <taxon>Ecdysozoa</taxon>
        <taxon>Nematoda</taxon>
        <taxon>Chromadorea</taxon>
        <taxon>Rhabditida</taxon>
        <taxon>Spirurina</taxon>
        <taxon>Ascaridomorpha</taxon>
        <taxon>Ascaridoidea</taxon>
        <taxon>Toxocaridae</taxon>
        <taxon>Toxocara</taxon>
    </lineage>
</organism>
<evidence type="ECO:0000313" key="2">
    <source>
        <dbReference type="Proteomes" id="UP000050794"/>
    </source>
</evidence>
<reference evidence="3" key="1">
    <citation type="submission" date="2016-06" db="UniProtKB">
        <authorList>
            <consortium name="WormBaseParasite"/>
        </authorList>
    </citation>
    <scope>IDENTIFICATION</scope>
</reference>
<evidence type="ECO:0000313" key="3">
    <source>
        <dbReference type="WBParaSite" id="TCNE_0001253601-mRNA-1"/>
    </source>
</evidence>
<dbReference type="Proteomes" id="UP000050794">
    <property type="component" value="Unassembled WGS sequence"/>
</dbReference>
<evidence type="ECO:0000313" key="1">
    <source>
        <dbReference type="EMBL" id="VDM43857.1"/>
    </source>
</evidence>
<dbReference type="EMBL" id="UYWY01021311">
    <property type="protein sequence ID" value="VDM43857.1"/>
    <property type="molecule type" value="Genomic_DNA"/>
</dbReference>
<proteinExistence type="predicted"/>
<dbReference type="WBParaSite" id="TCNE_0001253601-mRNA-1">
    <property type="protein sequence ID" value="TCNE_0001253601-mRNA-1"/>
    <property type="gene ID" value="TCNE_0001253601"/>
</dbReference>
<gene>
    <name evidence="1" type="ORF">TCNE_LOCUS12536</name>
</gene>
<keyword evidence="2" id="KW-1185">Reference proteome</keyword>
<protein>
    <submittedName>
        <fullName evidence="3">Cyclin_C domain-containing protein</fullName>
    </submittedName>
</protein>
<dbReference type="AlphaFoldDB" id="A0A183UVL6"/>
<name>A0A183UVL6_TOXCA</name>
<accession>A0A183UVL6</accession>